<comment type="caution">
    <text evidence="2">The sequence shown here is derived from an EMBL/GenBank/DDBJ whole genome shotgun (WGS) entry which is preliminary data.</text>
</comment>
<feature type="transmembrane region" description="Helical" evidence="1">
    <location>
        <begin position="20"/>
        <end position="40"/>
    </location>
</feature>
<gene>
    <name evidence="2" type="ORF">MtrunA17_Chr3g0100891</name>
</gene>
<evidence type="ECO:0000313" key="3">
    <source>
        <dbReference type="Proteomes" id="UP000265566"/>
    </source>
</evidence>
<sequence>MGFDGHGGEPLVLRTVESVLLSGFPCAPCCVAYVVFIMWFGTRVCC</sequence>
<dbReference type="Gramene" id="rna15438">
    <property type="protein sequence ID" value="RHN67264.1"/>
    <property type="gene ID" value="gene15438"/>
</dbReference>
<protein>
    <recommendedName>
        <fullName evidence="4">Transmembrane protein</fullName>
    </recommendedName>
</protein>
<keyword evidence="1" id="KW-1133">Transmembrane helix</keyword>
<dbReference type="EMBL" id="PSQE01000003">
    <property type="protein sequence ID" value="RHN67264.1"/>
    <property type="molecule type" value="Genomic_DNA"/>
</dbReference>
<evidence type="ECO:0000313" key="2">
    <source>
        <dbReference type="EMBL" id="RHN67264.1"/>
    </source>
</evidence>
<reference evidence="3" key="1">
    <citation type="journal article" date="2018" name="Nat. Plants">
        <title>Whole-genome landscape of Medicago truncatula symbiotic genes.</title>
        <authorList>
            <person name="Pecrix Y."/>
            <person name="Staton S.E."/>
            <person name="Sallet E."/>
            <person name="Lelandais-Briere C."/>
            <person name="Moreau S."/>
            <person name="Carrere S."/>
            <person name="Blein T."/>
            <person name="Jardinaud M.F."/>
            <person name="Latrasse D."/>
            <person name="Zouine M."/>
            <person name="Zahm M."/>
            <person name="Kreplak J."/>
            <person name="Mayjonade B."/>
            <person name="Satge C."/>
            <person name="Perez M."/>
            <person name="Cauet S."/>
            <person name="Marande W."/>
            <person name="Chantry-Darmon C."/>
            <person name="Lopez-Roques C."/>
            <person name="Bouchez O."/>
            <person name="Berard A."/>
            <person name="Debelle F."/>
            <person name="Munos S."/>
            <person name="Bendahmane A."/>
            <person name="Berges H."/>
            <person name="Niebel A."/>
            <person name="Buitink J."/>
            <person name="Frugier F."/>
            <person name="Benhamed M."/>
            <person name="Crespi M."/>
            <person name="Gouzy J."/>
            <person name="Gamas P."/>
        </authorList>
    </citation>
    <scope>NUCLEOTIDE SEQUENCE [LARGE SCALE GENOMIC DNA]</scope>
    <source>
        <strain evidence="3">cv. Jemalong A17</strain>
    </source>
</reference>
<evidence type="ECO:0000256" key="1">
    <source>
        <dbReference type="SAM" id="Phobius"/>
    </source>
</evidence>
<organism evidence="2 3">
    <name type="scientific">Medicago truncatula</name>
    <name type="common">Barrel medic</name>
    <name type="synonym">Medicago tribuloides</name>
    <dbReference type="NCBI Taxonomy" id="3880"/>
    <lineage>
        <taxon>Eukaryota</taxon>
        <taxon>Viridiplantae</taxon>
        <taxon>Streptophyta</taxon>
        <taxon>Embryophyta</taxon>
        <taxon>Tracheophyta</taxon>
        <taxon>Spermatophyta</taxon>
        <taxon>Magnoliopsida</taxon>
        <taxon>eudicotyledons</taxon>
        <taxon>Gunneridae</taxon>
        <taxon>Pentapetalae</taxon>
        <taxon>rosids</taxon>
        <taxon>fabids</taxon>
        <taxon>Fabales</taxon>
        <taxon>Fabaceae</taxon>
        <taxon>Papilionoideae</taxon>
        <taxon>50 kb inversion clade</taxon>
        <taxon>NPAAA clade</taxon>
        <taxon>Hologalegina</taxon>
        <taxon>IRL clade</taxon>
        <taxon>Trifolieae</taxon>
        <taxon>Medicago</taxon>
    </lineage>
</organism>
<proteinExistence type="predicted"/>
<keyword evidence="1" id="KW-0472">Membrane</keyword>
<keyword evidence="1" id="KW-0812">Transmembrane</keyword>
<name>A0A396ISB7_MEDTR</name>
<dbReference type="AlphaFoldDB" id="A0A396ISB7"/>
<dbReference type="Proteomes" id="UP000265566">
    <property type="component" value="Chromosome 3"/>
</dbReference>
<evidence type="ECO:0008006" key="4">
    <source>
        <dbReference type="Google" id="ProtNLM"/>
    </source>
</evidence>
<accession>A0A396ISB7</accession>